<sequence length="321" mass="34547">MRVVVAGTPDVQGETMIQRKAWLEKNLDHVRELLMNEPRGHAAMVGSILMPPARPDADFGVVYMSAGGFWAMCGHGTIGVATAIVDRGMVEVTEPYTEVRLDTPAGLIVTQVGVQNKKAVSVTFTNVPSYVLAHDSRVDIPGVGPVPVSVVYGGNLYAVVDARHFGVKLEPTNIEELTNLGMALIKASQEQLIINYPPGTNIGPLRSMIFIEEATADRPAKNLMVKEPRYFDRSPCGTGTSARMALAHHTGTLSLDEPFIHESIVGTRFVGQLTGVTEIGGVSAVIPQITGRAWITGTSEFTLDPSDVFPQGFKFVESKSC</sequence>
<evidence type="ECO:0000313" key="2">
    <source>
        <dbReference type="EMBL" id="CAE6787800.1"/>
    </source>
</evidence>
<dbReference type="SFLD" id="SFLDS00028">
    <property type="entry name" value="Proline_Racemase"/>
    <property type="match status" value="1"/>
</dbReference>
<reference evidence="2 3" key="1">
    <citation type="submission" date="2021-02" db="EMBL/GenBank/DDBJ databases">
        <authorList>
            <person name="Vanwijnsberghe S."/>
        </authorList>
    </citation>
    <scope>NUCLEOTIDE SEQUENCE [LARGE SCALE GENOMIC DNA]</scope>
    <source>
        <strain evidence="2 3">R-69776</strain>
    </source>
</reference>
<dbReference type="EC" id="5.1.1.8" evidence="2"/>
<evidence type="ECO:0000313" key="3">
    <source>
        <dbReference type="Proteomes" id="UP000673821"/>
    </source>
</evidence>
<dbReference type="Gene3D" id="3.10.310.10">
    <property type="entry name" value="Diaminopimelate Epimerase, Chain A, domain 1"/>
    <property type="match status" value="2"/>
</dbReference>
<dbReference type="Pfam" id="PF05544">
    <property type="entry name" value="Pro_racemase"/>
    <property type="match status" value="1"/>
</dbReference>
<accession>A0ABM8S445</accession>
<organism evidence="2 3">
    <name type="scientific">Paraburkholderia nemoris</name>
    <dbReference type="NCBI Taxonomy" id="2793076"/>
    <lineage>
        <taxon>Bacteria</taxon>
        <taxon>Pseudomonadati</taxon>
        <taxon>Pseudomonadota</taxon>
        <taxon>Betaproteobacteria</taxon>
        <taxon>Burkholderiales</taxon>
        <taxon>Burkholderiaceae</taxon>
        <taxon>Paraburkholderia</taxon>
    </lineage>
</organism>
<comment type="caution">
    <text evidence="2">The sequence shown here is derived from an EMBL/GenBank/DDBJ whole genome shotgun (WGS) entry which is preliminary data.</text>
</comment>
<dbReference type="EMBL" id="CAJNBH010000014">
    <property type="protein sequence ID" value="CAE6787800.1"/>
    <property type="molecule type" value="Genomic_DNA"/>
</dbReference>
<protein>
    <submittedName>
        <fullName evidence="2">4-hydroxyproline 2-epimerase</fullName>
        <ecNumber evidence="2">5.1.1.8</ecNumber>
    </submittedName>
</protein>
<keyword evidence="2" id="KW-0413">Isomerase</keyword>
<evidence type="ECO:0000256" key="1">
    <source>
        <dbReference type="ARBA" id="ARBA00007529"/>
    </source>
</evidence>
<name>A0ABM8S445_9BURK</name>
<dbReference type="PANTHER" id="PTHR33442:SF5">
    <property type="entry name" value="BIFUNCTIONAL TRANS-3-HYDROXY-L-PROLINE DEHYDRATASE_2-EPIMERASE"/>
    <property type="match status" value="1"/>
</dbReference>
<keyword evidence="3" id="KW-1185">Reference proteome</keyword>
<dbReference type="PIRSF" id="PIRSF029792">
    <property type="entry name" value="Pro_racemase"/>
    <property type="match status" value="1"/>
</dbReference>
<dbReference type="Proteomes" id="UP000673821">
    <property type="component" value="Unassembled WGS sequence"/>
</dbReference>
<dbReference type="GO" id="GO:0047580">
    <property type="term" value="F:4-hydroxyproline epimerase activity"/>
    <property type="evidence" value="ECO:0007669"/>
    <property type="project" value="UniProtKB-EC"/>
</dbReference>
<dbReference type="InterPro" id="IPR008794">
    <property type="entry name" value="Pro_racemase_fam"/>
</dbReference>
<dbReference type="SUPFAM" id="SSF54506">
    <property type="entry name" value="Diaminopimelate epimerase-like"/>
    <property type="match status" value="1"/>
</dbReference>
<comment type="similarity">
    <text evidence="1">Belongs to the proline racemase family.</text>
</comment>
<dbReference type="PANTHER" id="PTHR33442">
    <property type="entry name" value="TRANS-3-HYDROXY-L-PROLINE DEHYDRATASE"/>
    <property type="match status" value="1"/>
</dbReference>
<proteinExistence type="inferred from homology"/>
<gene>
    <name evidence="2" type="ORF">R69776_04612</name>
</gene>